<dbReference type="EMBL" id="FNOI01000002">
    <property type="protein sequence ID" value="SDW67639.1"/>
    <property type="molecule type" value="Genomic_DNA"/>
</dbReference>
<dbReference type="Proteomes" id="UP000199441">
    <property type="component" value="Unassembled WGS sequence"/>
</dbReference>
<dbReference type="AlphaFoldDB" id="A0A1H2VIB7"/>
<evidence type="ECO:0000313" key="3">
    <source>
        <dbReference type="Proteomes" id="UP000199441"/>
    </source>
</evidence>
<dbReference type="OrthoDB" id="7847197at2"/>
<feature type="region of interest" description="Disordered" evidence="1">
    <location>
        <begin position="544"/>
        <end position="582"/>
    </location>
</feature>
<evidence type="ECO:0000313" key="2">
    <source>
        <dbReference type="EMBL" id="SDW67639.1"/>
    </source>
</evidence>
<accession>A0A1H2VIB7</accession>
<feature type="compositionally biased region" description="Basic and acidic residues" evidence="1">
    <location>
        <begin position="544"/>
        <end position="559"/>
    </location>
</feature>
<dbReference type="STRING" id="670155.SAMN04488001_1521"/>
<protein>
    <submittedName>
        <fullName evidence="2">Uncharacterized protein</fullName>
    </submittedName>
</protein>
<name>A0A1H2VIB7_9RHOB</name>
<dbReference type="RefSeq" id="WP_139254536.1">
    <property type="nucleotide sequence ID" value="NZ_FNOI01000002.1"/>
</dbReference>
<gene>
    <name evidence="2" type="ORF">SAMN04488001_1521</name>
</gene>
<sequence length="610" mass="66051">MRLLILLIMLSLPTFVLGKPAKIKSGEHSTFSRLVLYTGQTQQWTQSRNGNKVTIKVTGWTSSFDTADTFTFIPRERVTEIRALPDGIELTLDCTCKVQVAAVERGGIMVDITDTVDDVEVDVPPQDTRLVWPEPDGFVMQSATSASINALRKTLTQRLAKAATQDLLVPAPPSATRPAAAQQLFDEPHAVERIRTTSAAERANQRNAPSIPTPPQCPPEHYGDIQNWGTDESFADQLGRLRRDTVMEFDVTDQSSALHLTRLYLFFAMGAEARASIVAFDQDTYDANFLTVVSRLLDGESGRKISLDLPANGCEGTMSLWAALLGRTDAAISEPQGKIVAEAFSRLPHHLRTILGPKLISRLHDDENGVAAGVIKNMISNHTDADPQYPNPASNLADSSIPELEALVAQSNAETPMALVALINRTIDQNLAISNDILIVARSFARQQAGTPEAIEIEKALVRVSAFRGNYTDAIASAMELEADQDRKDLIGFTVSQIIAKGRDIDVAKFALNLGHDGAQTYLQQSAVQEIADRLTAAGMDELSRDFSGKKGSTKRDHPPQVNASTAPAGPARPRALPDEPTTIAAASAILKTSKDLREQVVSTLGPAPP</sequence>
<reference evidence="3" key="1">
    <citation type="submission" date="2016-10" db="EMBL/GenBank/DDBJ databases">
        <authorList>
            <person name="Varghese N."/>
            <person name="Submissions S."/>
        </authorList>
    </citation>
    <scope>NUCLEOTIDE SEQUENCE [LARGE SCALE GENOMIC DNA]</scope>
    <source>
        <strain evidence="3">DSM 26922</strain>
    </source>
</reference>
<proteinExistence type="predicted"/>
<evidence type="ECO:0000256" key="1">
    <source>
        <dbReference type="SAM" id="MobiDB-lite"/>
    </source>
</evidence>
<keyword evidence="3" id="KW-1185">Reference proteome</keyword>
<organism evidence="2 3">
    <name type="scientific">Litoreibacter albidus</name>
    <dbReference type="NCBI Taxonomy" id="670155"/>
    <lineage>
        <taxon>Bacteria</taxon>
        <taxon>Pseudomonadati</taxon>
        <taxon>Pseudomonadota</taxon>
        <taxon>Alphaproteobacteria</taxon>
        <taxon>Rhodobacterales</taxon>
        <taxon>Roseobacteraceae</taxon>
        <taxon>Litoreibacter</taxon>
    </lineage>
</organism>